<keyword evidence="2" id="KW-0931">ER-Golgi transport</keyword>
<dbReference type="KEGG" id="wic:J056_000269"/>
<sequence length="57" mass="6745">MVVYALYIFNKHSRCVHRQKWEHNRQPAKELSEEEEEKLIYGVVFSLKGLVKKVAGK</sequence>
<keyword evidence="1" id="KW-0813">Transport</keyword>
<dbReference type="Proteomes" id="UP000014064">
    <property type="component" value="Unassembled WGS sequence"/>
</dbReference>
<dbReference type="RefSeq" id="XP_009265942.1">
    <property type="nucleotide sequence ID" value="XM_009267667.1"/>
</dbReference>
<dbReference type="InterPro" id="IPR007233">
    <property type="entry name" value="TRAPPC"/>
</dbReference>
<dbReference type="GO" id="GO:0030008">
    <property type="term" value="C:TRAPP complex"/>
    <property type="evidence" value="ECO:0007669"/>
    <property type="project" value="InterPro"/>
</dbReference>
<organism evidence="3 4">
    <name type="scientific">Wallemia ichthyophaga (strain EXF-994 / CBS 113033)</name>
    <dbReference type="NCBI Taxonomy" id="1299270"/>
    <lineage>
        <taxon>Eukaryota</taxon>
        <taxon>Fungi</taxon>
        <taxon>Dikarya</taxon>
        <taxon>Basidiomycota</taxon>
        <taxon>Wallemiomycotina</taxon>
        <taxon>Wallemiomycetes</taxon>
        <taxon>Wallemiales</taxon>
        <taxon>Wallemiaceae</taxon>
        <taxon>Wallemia</taxon>
    </lineage>
</organism>
<evidence type="ECO:0000256" key="1">
    <source>
        <dbReference type="ARBA" id="ARBA00022448"/>
    </source>
</evidence>
<dbReference type="GO" id="GO:0016192">
    <property type="term" value="P:vesicle-mediated transport"/>
    <property type="evidence" value="ECO:0007669"/>
    <property type="project" value="UniProtKB-KW"/>
</dbReference>
<protein>
    <submittedName>
        <fullName evidence="3">Trafficking protein particle complex subunit 1</fullName>
    </submittedName>
</protein>
<reference evidence="4" key="1">
    <citation type="journal article" date="2013" name="BMC Genomics">
        <title>Genome and transcriptome sequencing of the halophilic fungus Wallemia ichthyophaga: haloadaptations present and absent.</title>
        <authorList>
            <person name="Zajc J."/>
            <person name="Liu Y."/>
            <person name="Dai W."/>
            <person name="Yang Z."/>
            <person name="Hu J."/>
            <person name="Gostincar C."/>
            <person name="Gunde-Cimerman N."/>
        </authorList>
    </citation>
    <scope>NUCLEOTIDE SEQUENCE [LARGE SCALE GENOMIC DNA]</scope>
    <source>
        <strain evidence="4">EXF-994 / CBS 113033</strain>
    </source>
</reference>
<dbReference type="EMBL" id="KE007224">
    <property type="protein sequence ID" value="EOR04913.1"/>
    <property type="molecule type" value="Genomic_DNA"/>
</dbReference>
<evidence type="ECO:0000313" key="3">
    <source>
        <dbReference type="EMBL" id="EOR04913.1"/>
    </source>
</evidence>
<evidence type="ECO:0000313" key="4">
    <source>
        <dbReference type="Proteomes" id="UP000014064"/>
    </source>
</evidence>
<dbReference type="GeneID" id="20373221"/>
<dbReference type="AlphaFoldDB" id="R9ARU5"/>
<dbReference type="Gene3D" id="3.30.450.70">
    <property type="match status" value="1"/>
</dbReference>
<keyword evidence="4" id="KW-1185">Reference proteome</keyword>
<gene>
    <name evidence="3" type="ORF">J056_000269</name>
</gene>
<name>R9ARU5_WALI9</name>
<evidence type="ECO:0000256" key="2">
    <source>
        <dbReference type="ARBA" id="ARBA00022892"/>
    </source>
</evidence>
<dbReference type="Pfam" id="PF04099">
    <property type="entry name" value="Sybindin"/>
    <property type="match status" value="1"/>
</dbReference>
<accession>R9ARU5</accession>
<dbReference type="HOGENOM" id="CLU_2998227_0_0_1"/>
<proteinExistence type="predicted"/>